<dbReference type="Proteomes" id="UP000605013">
    <property type="component" value="Unassembled WGS sequence"/>
</dbReference>
<name>A0ABS1WKD7_9FLAO</name>
<protein>
    <recommendedName>
        <fullName evidence="4">Lipoprotein</fullName>
    </recommendedName>
</protein>
<comment type="caution">
    <text evidence="2">The sequence shown here is derived from an EMBL/GenBank/DDBJ whole genome shotgun (WGS) entry which is preliminary data.</text>
</comment>
<keyword evidence="3" id="KW-1185">Reference proteome</keyword>
<reference evidence="2 3" key="1">
    <citation type="submission" date="2020-12" db="EMBL/GenBank/DDBJ databases">
        <title>Olleya sediminilitoris sp. nov., isolated from a tidal flat.</title>
        <authorList>
            <person name="Park S."/>
            <person name="Yoon J.-H."/>
        </authorList>
    </citation>
    <scope>NUCLEOTIDE SEQUENCE [LARGE SCALE GENOMIC DNA]</scope>
    <source>
        <strain evidence="2 3">YSTF-M6</strain>
    </source>
</reference>
<proteinExistence type="predicted"/>
<sequence length="326" mass="37841">MRYLLIPLIIYILYLIVLGCSKYIGISTTQAKKNLKTYLDREFEDDVSFKHLNRFFNAATMNPNIFSVLIYNTNIPEIECYLHLNLKTILEDAVLPLRATEQLTCQEAYQASKQRYDARQTVIAALQPDFDLQFDYKAVNITLDNQPTPEVLRFIMQRCVDTLNKYHTALNHYDDFEVTITTPEQPQGFVTFTLEDDRQQWTRLPLQLSVNYSNYNPLLARLTRYALQQIASLKTPYALAERHTIYIDTKTMSRAAWVQYLDDTSVDNTTQGPWINPQKGIYVIYFDLDSNFIYRGTVLTETNDTLDYTETFALIQSALTTEGIAF</sequence>
<keyword evidence="1" id="KW-0472">Membrane</keyword>
<feature type="transmembrane region" description="Helical" evidence="1">
    <location>
        <begin position="6"/>
        <end position="26"/>
    </location>
</feature>
<keyword evidence="1" id="KW-1133">Transmembrane helix</keyword>
<keyword evidence="1" id="KW-0812">Transmembrane</keyword>
<dbReference type="EMBL" id="JAEMEF010000004">
    <property type="protein sequence ID" value="MBL7559538.1"/>
    <property type="molecule type" value="Genomic_DNA"/>
</dbReference>
<dbReference type="RefSeq" id="WP_202999795.1">
    <property type="nucleotide sequence ID" value="NZ_JAEMEF010000004.1"/>
</dbReference>
<evidence type="ECO:0000313" key="2">
    <source>
        <dbReference type="EMBL" id="MBL7559538.1"/>
    </source>
</evidence>
<dbReference type="PROSITE" id="PS51257">
    <property type="entry name" value="PROKAR_LIPOPROTEIN"/>
    <property type="match status" value="1"/>
</dbReference>
<accession>A0ABS1WKD7</accession>
<evidence type="ECO:0008006" key="4">
    <source>
        <dbReference type="Google" id="ProtNLM"/>
    </source>
</evidence>
<organism evidence="2 3">
    <name type="scientific">Olleya sediminilitoris</name>
    <dbReference type="NCBI Taxonomy" id="2795739"/>
    <lineage>
        <taxon>Bacteria</taxon>
        <taxon>Pseudomonadati</taxon>
        <taxon>Bacteroidota</taxon>
        <taxon>Flavobacteriia</taxon>
        <taxon>Flavobacteriales</taxon>
        <taxon>Flavobacteriaceae</taxon>
    </lineage>
</organism>
<gene>
    <name evidence="2" type="ORF">JAO71_06930</name>
</gene>
<evidence type="ECO:0000256" key="1">
    <source>
        <dbReference type="SAM" id="Phobius"/>
    </source>
</evidence>
<evidence type="ECO:0000313" key="3">
    <source>
        <dbReference type="Proteomes" id="UP000605013"/>
    </source>
</evidence>